<name>A0A0W4ZMQ0_PNEC8</name>
<evidence type="ECO:0000259" key="1">
    <source>
        <dbReference type="PROSITE" id="PS51425"/>
    </source>
</evidence>
<dbReference type="VEuPathDB" id="FungiDB:T552_00863"/>
<dbReference type="InterPro" id="IPR056396">
    <property type="entry name" value="HEAT_SCC3-SA"/>
</dbReference>
<keyword evidence="3" id="KW-1185">Reference proteome</keyword>
<evidence type="ECO:0000313" key="3">
    <source>
        <dbReference type="Proteomes" id="UP000054454"/>
    </source>
</evidence>
<dbReference type="Proteomes" id="UP000054454">
    <property type="component" value="Unassembled WGS sequence"/>
</dbReference>
<dbReference type="Pfam" id="PF24571">
    <property type="entry name" value="HEAT_SCC3-SA"/>
    <property type="match status" value="1"/>
</dbReference>
<dbReference type="OrthoDB" id="498590at2759"/>
<dbReference type="GO" id="GO:0005634">
    <property type="term" value="C:nucleus"/>
    <property type="evidence" value="ECO:0007669"/>
    <property type="project" value="TreeGrafter"/>
</dbReference>
<dbReference type="PANTHER" id="PTHR11199">
    <property type="entry name" value="STROMAL ANTIGEN"/>
    <property type="match status" value="1"/>
</dbReference>
<protein>
    <recommendedName>
        <fullName evidence="1">SCD domain-containing protein</fullName>
    </recommendedName>
</protein>
<dbReference type="SUPFAM" id="SSF48371">
    <property type="entry name" value="ARM repeat"/>
    <property type="match status" value="1"/>
</dbReference>
<dbReference type="GO" id="GO:0008278">
    <property type="term" value="C:cohesin complex"/>
    <property type="evidence" value="ECO:0007669"/>
    <property type="project" value="TreeGrafter"/>
</dbReference>
<dbReference type="InterPro" id="IPR020839">
    <property type="entry name" value="SCD"/>
</dbReference>
<feature type="domain" description="SCD" evidence="1">
    <location>
        <begin position="315"/>
        <end position="400"/>
    </location>
</feature>
<dbReference type="GO" id="GO:0000785">
    <property type="term" value="C:chromatin"/>
    <property type="evidence" value="ECO:0007669"/>
    <property type="project" value="TreeGrafter"/>
</dbReference>
<dbReference type="Pfam" id="PF21581">
    <property type="entry name" value="SCD"/>
    <property type="match status" value="1"/>
</dbReference>
<dbReference type="PROSITE" id="PS51425">
    <property type="entry name" value="SCD"/>
    <property type="match status" value="1"/>
</dbReference>
<dbReference type="GO" id="GO:0003682">
    <property type="term" value="F:chromatin binding"/>
    <property type="evidence" value="ECO:0007669"/>
    <property type="project" value="TreeGrafter"/>
</dbReference>
<dbReference type="EMBL" id="LFVZ01000004">
    <property type="protein sequence ID" value="KTW29655.1"/>
    <property type="molecule type" value="Genomic_DNA"/>
</dbReference>
<dbReference type="InterPro" id="IPR039662">
    <property type="entry name" value="Cohesin_Scc3/SA"/>
</dbReference>
<dbReference type="RefSeq" id="XP_018226642.1">
    <property type="nucleotide sequence ID" value="XM_018369461.1"/>
</dbReference>
<reference evidence="3" key="1">
    <citation type="journal article" date="2016" name="Nat. Commun.">
        <title>Genome analysis of three Pneumocystis species reveals adaptation mechanisms to life exclusively in mammalian hosts.</title>
        <authorList>
            <person name="Ma L."/>
            <person name="Chen Z."/>
            <person name="Huang D.W."/>
            <person name="Kutty G."/>
            <person name="Ishihara M."/>
            <person name="Wang H."/>
            <person name="Abouelleil A."/>
            <person name="Bishop L."/>
            <person name="Davey E."/>
            <person name="Deng R."/>
            <person name="Deng X."/>
            <person name="Fan L."/>
            <person name="Fantoni G."/>
            <person name="Fitzgerald M."/>
            <person name="Gogineni E."/>
            <person name="Goldberg J.M."/>
            <person name="Handley G."/>
            <person name="Hu X."/>
            <person name="Huber C."/>
            <person name="Jiao X."/>
            <person name="Jones K."/>
            <person name="Levin J.Z."/>
            <person name="Liu Y."/>
            <person name="Macdonald P."/>
            <person name="Melnikov A."/>
            <person name="Raley C."/>
            <person name="Sassi M."/>
            <person name="Sherman B.T."/>
            <person name="Song X."/>
            <person name="Sykes S."/>
            <person name="Tran B."/>
            <person name="Walsh L."/>
            <person name="Xia Y."/>
            <person name="Yang J."/>
            <person name="Young S."/>
            <person name="Zeng Q."/>
            <person name="Zheng X."/>
            <person name="Stephens R."/>
            <person name="Nusbaum C."/>
            <person name="Birren B.W."/>
            <person name="Azadi P."/>
            <person name="Lempicki R.A."/>
            <person name="Cuomo C.A."/>
            <person name="Kovacs J.A."/>
        </authorList>
    </citation>
    <scope>NUCLEOTIDE SEQUENCE [LARGE SCALE GENOMIC DNA]</scope>
    <source>
        <strain evidence="3">B80</strain>
    </source>
</reference>
<organism evidence="2 3">
    <name type="scientific">Pneumocystis carinii (strain B80)</name>
    <name type="common">Rat pneumocystis pneumonia agent</name>
    <name type="synonym">Pneumocystis carinii f. sp. carinii</name>
    <dbReference type="NCBI Taxonomy" id="1408658"/>
    <lineage>
        <taxon>Eukaryota</taxon>
        <taxon>Fungi</taxon>
        <taxon>Dikarya</taxon>
        <taxon>Ascomycota</taxon>
        <taxon>Taphrinomycotina</taxon>
        <taxon>Pneumocystomycetes</taxon>
        <taxon>Pneumocystaceae</taxon>
        <taxon>Pneumocystis</taxon>
    </lineage>
</organism>
<comment type="caution">
    <text evidence="2">The sequence shown here is derived from an EMBL/GenBank/DDBJ whole genome shotgun (WGS) entry which is preliminary data.</text>
</comment>
<accession>A0A0W4ZMQ0</accession>
<evidence type="ECO:0000313" key="2">
    <source>
        <dbReference type="EMBL" id="KTW29655.1"/>
    </source>
</evidence>
<gene>
    <name evidence="2" type="ORF">T552_00863</name>
</gene>
<sequence>MVKMYNEEVRRSRRTRQQRKMFSGLETGEILEDISGSELESNEGEVLIEDEYTESEEVERHSNGRVNKRIKERTKNSRKMRDEIEGVKLKRVLRLEERQEEGNSLFEALIDYEASLEALVLDWIDTYERDAQQGLVELINCILKCCGCGQMINIDHLADQDSVTDTLYEIQEASRVNLMRDYPIISKSNMYKGFKKRLIDFVHRWIDQVSLREHLYNSPELMEQIQAWVIAMSSSTFRSFRHTSTLISLAMVTSLSGVLNRVTKEEQIANKQYETEKKRRSNEERMKIVKTRISTFGKQIEFLKTTINDFFDSVFVHRYRDIDPKIRCDCVHELGLWMIKLPSIFFDGIYLRYLGWVLSDISPLTRLEVVKTLSKLYSNNEFIAGLRHFTERFKPRLIEMALHEVDSNIRCSSITLLNGVRLCGFLEDDEIDLICTLLFDTDSRIRKRVSPFFLAKVEELFENKIQELGDPTLKCKIGTENGDSELNKPLWIKYKVIAELLIQLDETADDVNSSNKENIFVKDFNNTDYLDIASDLKPQNRIHMVSMAICSDIEELKNWESLAEYLLHDHVAVSSKLDSSKEPKHRFYQICAPTEKEENVLLQVLYVCVYLDIFSPDYDIKSKKKLFSQIKDEHEESVSRILLGLVPSLLKKFNFSADASVSILRLEQLIKLSVYQNFRQNKTYENLLDLIGKQFMKHPNNLVMKEAISSLLKAQQFDEFSSITQEKIVEIQEEAVNQLKNIKSNRDLKTAHLSTKMIENLTIAIKRLDYISSISDCIKVFETDSFKVSLTLLELVERIISFDDSELEMIISSLRTLKWLYLWKVKHLIDHKDNISSKELNAIIADRDKLFDKFYPIIENKKYYRIGYYAVSFLIDLYVIFFNLKTINTKQIFDETIFIIPEKMQNIIILLLNHYIKQYTKVNDSRGVKFLIDEETDHELEDNSDEKTPLVLEKFMCEITGKVVLAILNGAMSNKYIPYLIGNRDKLGLSYNHIVSELDILETNEKNTEKN</sequence>
<dbReference type="AlphaFoldDB" id="A0A0W4ZMQ0"/>
<dbReference type="InterPro" id="IPR013721">
    <property type="entry name" value="STAG"/>
</dbReference>
<dbReference type="InterPro" id="IPR016024">
    <property type="entry name" value="ARM-type_fold"/>
</dbReference>
<dbReference type="GO" id="GO:0007062">
    <property type="term" value="P:sister chromatid cohesion"/>
    <property type="evidence" value="ECO:0007669"/>
    <property type="project" value="UniProtKB-ARBA"/>
</dbReference>
<dbReference type="Pfam" id="PF08514">
    <property type="entry name" value="STAG"/>
    <property type="match status" value="1"/>
</dbReference>
<dbReference type="GeneID" id="28935663"/>
<proteinExistence type="predicted"/>
<dbReference type="PANTHER" id="PTHR11199:SF0">
    <property type="entry name" value="LD34181P-RELATED"/>
    <property type="match status" value="1"/>
</dbReference>